<dbReference type="GO" id="GO:0008843">
    <property type="term" value="F:endochitinase activity"/>
    <property type="evidence" value="ECO:0007669"/>
    <property type="project" value="UniProtKB-EC"/>
</dbReference>
<name>A0A4U9HQ31_9ENTR</name>
<dbReference type="EMBL" id="LR590464">
    <property type="protein sequence ID" value="VTP65925.1"/>
    <property type="molecule type" value="Genomic_DNA"/>
</dbReference>
<dbReference type="InterPro" id="IPR013540">
    <property type="entry name" value="ChitinaseA_N"/>
</dbReference>
<dbReference type="PROSITE" id="PS51910">
    <property type="entry name" value="GH18_2"/>
    <property type="match status" value="1"/>
</dbReference>
<dbReference type="InterPro" id="IPR001223">
    <property type="entry name" value="Glyco_hydro18_cat"/>
</dbReference>
<dbReference type="GO" id="GO:0006032">
    <property type="term" value="P:chitin catabolic process"/>
    <property type="evidence" value="ECO:0007669"/>
    <property type="project" value="InterPro"/>
</dbReference>
<evidence type="ECO:0000313" key="4">
    <source>
        <dbReference type="Proteomes" id="UP000310719"/>
    </source>
</evidence>
<dbReference type="InterPro" id="IPR014756">
    <property type="entry name" value="Ig_E-set"/>
</dbReference>
<keyword evidence="3" id="KW-0326">Glycosidase</keyword>
<dbReference type="InterPro" id="IPR013783">
    <property type="entry name" value="Ig-like_fold"/>
</dbReference>
<reference evidence="3 4" key="1">
    <citation type="submission" date="2019-05" db="EMBL/GenBank/DDBJ databases">
        <authorList>
            <consortium name="Pathogen Informatics"/>
        </authorList>
    </citation>
    <scope>NUCLEOTIDE SEQUENCE [LARGE SCALE GENOMIC DNA]</scope>
    <source>
        <strain evidence="3 4">NCTC13032</strain>
    </source>
</reference>
<accession>A0A4U9HQ31</accession>
<dbReference type="Pfam" id="PF08329">
    <property type="entry name" value="ChitinaseA_N"/>
    <property type="match status" value="1"/>
</dbReference>
<feature type="chain" id="PRO_5020516465" evidence="1">
    <location>
        <begin position="23"/>
        <end position="262"/>
    </location>
</feature>
<dbReference type="CDD" id="cd02848">
    <property type="entry name" value="E_set_Chitinase_N"/>
    <property type="match status" value="1"/>
</dbReference>
<evidence type="ECO:0000256" key="1">
    <source>
        <dbReference type="SAM" id="SignalP"/>
    </source>
</evidence>
<organism evidence="3 4">
    <name type="scientific">Leclercia adecarboxylata</name>
    <dbReference type="NCBI Taxonomy" id="83655"/>
    <lineage>
        <taxon>Bacteria</taxon>
        <taxon>Pseudomonadati</taxon>
        <taxon>Pseudomonadota</taxon>
        <taxon>Gammaproteobacteria</taxon>
        <taxon>Enterobacterales</taxon>
        <taxon>Enterobacteriaceae</taxon>
        <taxon>Leclercia</taxon>
    </lineage>
</organism>
<dbReference type="InterPro" id="IPR017853">
    <property type="entry name" value="GH"/>
</dbReference>
<evidence type="ECO:0000313" key="3">
    <source>
        <dbReference type="EMBL" id="VTP65925.1"/>
    </source>
</evidence>
<dbReference type="SUPFAM" id="SSF51445">
    <property type="entry name" value="(Trans)glycosidases"/>
    <property type="match status" value="1"/>
</dbReference>
<dbReference type="Gene3D" id="3.20.20.80">
    <property type="entry name" value="Glycosidases"/>
    <property type="match status" value="1"/>
</dbReference>
<evidence type="ECO:0000259" key="2">
    <source>
        <dbReference type="PROSITE" id="PS51910"/>
    </source>
</evidence>
<sequence>MKFMKPKYLALFVAAAVSPVFAAVPGVPSLTNGNDKFAIVEVNQAAQDYNNLVKVHDGADVKVEWNMWSGDAPTSAKVLLDGKEVWSGAGSAAGSATFKVMKGGRYQEQVQLCNDSGCSTSASKLIIVADTDGSHLLPLTTTLQENNKAFAKHTDKVVAAYFPEWGVYDRNFTVDKIPVANLNHILYGFIPICGGDGINDSAKASGALESLKRACAGREDYTVAIHDPWAALQKPQQGVTGWDEPYKGNYGQLMAMKKPTRI</sequence>
<dbReference type="AlphaFoldDB" id="A0A4U9HQ31"/>
<keyword evidence="1" id="KW-0732">Signal</keyword>
<feature type="domain" description="GH18" evidence="2">
    <location>
        <begin position="156"/>
        <end position="262"/>
    </location>
</feature>
<keyword evidence="3" id="KW-0378">Hydrolase</keyword>
<dbReference type="GO" id="GO:0005975">
    <property type="term" value="P:carbohydrate metabolic process"/>
    <property type="evidence" value="ECO:0007669"/>
    <property type="project" value="InterPro"/>
</dbReference>
<protein>
    <submittedName>
        <fullName evidence="3">Chitinase A</fullName>
        <ecNumber evidence="3">3.2.1.14</ecNumber>
    </submittedName>
</protein>
<dbReference type="Gene3D" id="2.60.40.10">
    <property type="entry name" value="Immunoglobulins"/>
    <property type="match status" value="1"/>
</dbReference>
<dbReference type="EC" id="3.2.1.14" evidence="3"/>
<dbReference type="SUPFAM" id="SSF81296">
    <property type="entry name" value="E set domains"/>
    <property type="match status" value="1"/>
</dbReference>
<dbReference type="Proteomes" id="UP000310719">
    <property type="component" value="Chromosome"/>
</dbReference>
<gene>
    <name evidence="3" type="primary">chiA_1</name>
    <name evidence="3" type="ORF">NCTC13032_02272</name>
</gene>
<proteinExistence type="predicted"/>
<feature type="signal peptide" evidence="1">
    <location>
        <begin position="1"/>
        <end position="22"/>
    </location>
</feature>